<dbReference type="CDD" id="cd07012">
    <property type="entry name" value="PBP2_Bug_TTT"/>
    <property type="match status" value="1"/>
</dbReference>
<dbReference type="EMBL" id="SGXM01000002">
    <property type="protein sequence ID" value="RZT39182.1"/>
    <property type="molecule type" value="Genomic_DNA"/>
</dbReference>
<dbReference type="InterPro" id="IPR042100">
    <property type="entry name" value="Bug_dom1"/>
</dbReference>
<comment type="caution">
    <text evidence="3">The sequence shown here is derived from an EMBL/GenBank/DDBJ whole genome shotgun (WGS) entry which is preliminary data.</text>
</comment>
<dbReference type="Gene3D" id="3.40.190.10">
    <property type="entry name" value="Periplasmic binding protein-like II"/>
    <property type="match status" value="1"/>
</dbReference>
<evidence type="ECO:0000313" key="3">
    <source>
        <dbReference type="EMBL" id="RZT39182.1"/>
    </source>
</evidence>
<dbReference type="PANTHER" id="PTHR42928:SF5">
    <property type="entry name" value="BLR1237 PROTEIN"/>
    <property type="match status" value="1"/>
</dbReference>
<gene>
    <name evidence="3" type="ORF">EV147_2377</name>
</gene>
<keyword evidence="2" id="KW-0732">Signal</keyword>
<evidence type="ECO:0000256" key="1">
    <source>
        <dbReference type="ARBA" id="ARBA00006987"/>
    </source>
</evidence>
<dbReference type="Gene3D" id="3.40.190.150">
    <property type="entry name" value="Bordetella uptake gene, domain 1"/>
    <property type="match status" value="1"/>
</dbReference>
<dbReference type="Proteomes" id="UP000291078">
    <property type="component" value="Unassembled WGS sequence"/>
</dbReference>
<dbReference type="Pfam" id="PF03401">
    <property type="entry name" value="TctC"/>
    <property type="match status" value="1"/>
</dbReference>
<organism evidence="3 4">
    <name type="scientific">Cupriavidus agavae</name>
    <dbReference type="NCBI Taxonomy" id="1001822"/>
    <lineage>
        <taxon>Bacteria</taxon>
        <taxon>Pseudomonadati</taxon>
        <taxon>Pseudomonadota</taxon>
        <taxon>Betaproteobacteria</taxon>
        <taxon>Burkholderiales</taxon>
        <taxon>Burkholderiaceae</taxon>
        <taxon>Cupriavidus</taxon>
    </lineage>
</organism>
<accession>A0A4Q7S2P3</accession>
<dbReference type="RefSeq" id="WP_130391381.1">
    <property type="nucleotide sequence ID" value="NZ_SGXM01000002.1"/>
</dbReference>
<feature type="signal peptide" evidence="2">
    <location>
        <begin position="1"/>
        <end position="25"/>
    </location>
</feature>
<reference evidence="3 4" key="1">
    <citation type="journal article" date="2015" name="Stand. Genomic Sci.">
        <title>Genomic Encyclopedia of Bacterial and Archaeal Type Strains, Phase III: the genomes of soil and plant-associated and newly described type strains.</title>
        <authorList>
            <person name="Whitman W.B."/>
            <person name="Woyke T."/>
            <person name="Klenk H.P."/>
            <person name="Zhou Y."/>
            <person name="Lilburn T.G."/>
            <person name="Beck B.J."/>
            <person name="De Vos P."/>
            <person name="Vandamme P."/>
            <person name="Eisen J.A."/>
            <person name="Garrity G."/>
            <person name="Hugenholtz P."/>
            <person name="Kyrpides N.C."/>
        </authorList>
    </citation>
    <scope>NUCLEOTIDE SEQUENCE [LARGE SCALE GENOMIC DNA]</scope>
    <source>
        <strain evidence="3 4">ASC-9842</strain>
    </source>
</reference>
<dbReference type="SUPFAM" id="SSF53850">
    <property type="entry name" value="Periplasmic binding protein-like II"/>
    <property type="match status" value="1"/>
</dbReference>
<evidence type="ECO:0000256" key="2">
    <source>
        <dbReference type="SAM" id="SignalP"/>
    </source>
</evidence>
<keyword evidence="4" id="KW-1185">Reference proteome</keyword>
<protein>
    <submittedName>
        <fullName evidence="3">Tripartite-type tricarboxylate transporter receptor subunit TctC</fullName>
    </submittedName>
</protein>
<dbReference type="InterPro" id="IPR005064">
    <property type="entry name" value="BUG"/>
</dbReference>
<feature type="chain" id="PRO_5020652401" evidence="2">
    <location>
        <begin position="26"/>
        <end position="327"/>
    </location>
</feature>
<comment type="similarity">
    <text evidence="1">Belongs to the UPF0065 (bug) family.</text>
</comment>
<dbReference type="PIRSF" id="PIRSF017082">
    <property type="entry name" value="YflP"/>
    <property type="match status" value="1"/>
</dbReference>
<dbReference type="AlphaFoldDB" id="A0A4Q7S2P3"/>
<dbReference type="OrthoDB" id="8678477at2"/>
<sequence length="327" mass="34595">MRKISVRERVFAAALALGAAAPAWACGEAGNTRPIRLVVSQQAGGGTDTLARMWAESASRELGTTIVVENRAGAGGVIAAKYVLGQPADGCTLFLAGVSQMVLNKFAYAPLAYKPEVDFAPVAVLTTTPFVLVANPQSGIRTLQDLEAMARAKPDAINFASSGRGNSTHVIVELFQKNQKLRMTHVPYKGEPDGIVGTVSGQTQVMAPTVSSATPQIQAGKLAPLVLFSPKRVPELPNVPTASELGLTGFDDLGWMGIAARAGTPAETIRRLHAASQTFLTDKAVLQKMKTMQVIPMPGPSNLLMQLTERDTARLQSAMSDVDFKAN</sequence>
<dbReference type="PANTHER" id="PTHR42928">
    <property type="entry name" value="TRICARBOXYLATE-BINDING PROTEIN"/>
    <property type="match status" value="1"/>
</dbReference>
<proteinExistence type="inferred from homology"/>
<keyword evidence="3" id="KW-0675">Receptor</keyword>
<evidence type="ECO:0000313" key="4">
    <source>
        <dbReference type="Proteomes" id="UP000291078"/>
    </source>
</evidence>
<name>A0A4Q7S2P3_9BURK</name>